<name>A0ACA9PK91_9GLOM</name>
<accession>A0ACA9PK91</accession>
<dbReference type="EMBL" id="CAJVPT010035741">
    <property type="protein sequence ID" value="CAG8712297.1"/>
    <property type="molecule type" value="Genomic_DNA"/>
</dbReference>
<proteinExistence type="predicted"/>
<keyword evidence="2" id="KW-1185">Reference proteome</keyword>
<gene>
    <name evidence="1" type="ORF">ACOLOM_LOCUS10728</name>
</gene>
<comment type="caution">
    <text evidence="1">The sequence shown here is derived from an EMBL/GenBank/DDBJ whole genome shotgun (WGS) entry which is preliminary data.</text>
</comment>
<sequence length="207" mass="22912">PAAYPPGYASPYQPQQQMPVYGQPQYVVPGQPMMYPQQQQVRERHKSREDNPPLDKFIDGAVYGPVFDLQTATILDIKIQLHPSLRHHLEQDDEPRLSWNILESVKEVHLMEVRGGVSAADSISEPDRGNSRKVLDDGARATGRNRLPADGLSDKVPLSWQVSQIDGSAVGRACEVVVGCQVAEWHQPISRHNATIRALALGALKPT</sequence>
<evidence type="ECO:0000313" key="2">
    <source>
        <dbReference type="Proteomes" id="UP000789525"/>
    </source>
</evidence>
<reference evidence="1" key="1">
    <citation type="submission" date="2021-06" db="EMBL/GenBank/DDBJ databases">
        <authorList>
            <person name="Kallberg Y."/>
            <person name="Tangrot J."/>
            <person name="Rosling A."/>
        </authorList>
    </citation>
    <scope>NUCLEOTIDE SEQUENCE</scope>
    <source>
        <strain evidence="1">CL356</strain>
    </source>
</reference>
<protein>
    <submittedName>
        <fullName evidence="1">16707_t:CDS:1</fullName>
    </submittedName>
</protein>
<organism evidence="1 2">
    <name type="scientific">Acaulospora colombiana</name>
    <dbReference type="NCBI Taxonomy" id="27376"/>
    <lineage>
        <taxon>Eukaryota</taxon>
        <taxon>Fungi</taxon>
        <taxon>Fungi incertae sedis</taxon>
        <taxon>Mucoromycota</taxon>
        <taxon>Glomeromycotina</taxon>
        <taxon>Glomeromycetes</taxon>
        <taxon>Diversisporales</taxon>
        <taxon>Acaulosporaceae</taxon>
        <taxon>Acaulospora</taxon>
    </lineage>
</organism>
<feature type="non-terminal residue" evidence="1">
    <location>
        <position position="1"/>
    </location>
</feature>
<dbReference type="Proteomes" id="UP000789525">
    <property type="component" value="Unassembled WGS sequence"/>
</dbReference>
<evidence type="ECO:0000313" key="1">
    <source>
        <dbReference type="EMBL" id="CAG8712297.1"/>
    </source>
</evidence>